<sequence length="86" mass="9419">MWIGESALSDRHALATIATMTANKGRDDYMAHKDSEANDAAAQRKARLAEALRANLQKRKAQARSRRAGQADTRPEGLGAGREEKE</sequence>
<organism evidence="2 3">
    <name type="scientific">Aquamicrobium soli</name>
    <dbReference type="NCBI Taxonomy" id="1811518"/>
    <lineage>
        <taxon>Bacteria</taxon>
        <taxon>Pseudomonadati</taxon>
        <taxon>Pseudomonadota</taxon>
        <taxon>Alphaproteobacteria</taxon>
        <taxon>Hyphomicrobiales</taxon>
        <taxon>Phyllobacteriaceae</taxon>
        <taxon>Aquamicrobium</taxon>
    </lineage>
</organism>
<evidence type="ECO:0000313" key="3">
    <source>
        <dbReference type="Proteomes" id="UP001595583"/>
    </source>
</evidence>
<name>A0ABV7K921_9HYPH</name>
<reference evidence="3" key="1">
    <citation type="journal article" date="2019" name="Int. J. Syst. Evol. Microbiol.">
        <title>The Global Catalogue of Microorganisms (GCM) 10K type strain sequencing project: providing services to taxonomists for standard genome sequencing and annotation.</title>
        <authorList>
            <consortium name="The Broad Institute Genomics Platform"/>
            <consortium name="The Broad Institute Genome Sequencing Center for Infectious Disease"/>
            <person name="Wu L."/>
            <person name="Ma J."/>
        </authorList>
    </citation>
    <scope>NUCLEOTIDE SEQUENCE [LARGE SCALE GENOMIC DNA]</scope>
    <source>
        <strain evidence="3">KCTC 52165</strain>
    </source>
</reference>
<feature type="compositionally biased region" description="Basic residues" evidence="1">
    <location>
        <begin position="56"/>
        <end position="67"/>
    </location>
</feature>
<gene>
    <name evidence="2" type="ORF">ACFOHJ_08905</name>
</gene>
<accession>A0ABV7K921</accession>
<protein>
    <submittedName>
        <fullName evidence="2">Uncharacterized protein</fullName>
    </submittedName>
</protein>
<proteinExistence type="predicted"/>
<evidence type="ECO:0000313" key="2">
    <source>
        <dbReference type="EMBL" id="MFC3206326.1"/>
    </source>
</evidence>
<evidence type="ECO:0000256" key="1">
    <source>
        <dbReference type="SAM" id="MobiDB-lite"/>
    </source>
</evidence>
<dbReference type="Proteomes" id="UP001595583">
    <property type="component" value="Unassembled WGS sequence"/>
</dbReference>
<dbReference type="EMBL" id="JBHRTK010000010">
    <property type="protein sequence ID" value="MFC3206326.1"/>
    <property type="molecule type" value="Genomic_DNA"/>
</dbReference>
<feature type="region of interest" description="Disordered" evidence="1">
    <location>
        <begin position="53"/>
        <end position="86"/>
    </location>
</feature>
<keyword evidence="3" id="KW-1185">Reference proteome</keyword>
<comment type="caution">
    <text evidence="2">The sequence shown here is derived from an EMBL/GenBank/DDBJ whole genome shotgun (WGS) entry which is preliminary data.</text>
</comment>